<sequence length="284" mass="31594">MWILAKRTALTLVLSPMLIALVVPSVCLGGQDDPDKADAAQAAAPKNDNDASAPEEAPQQAAAELPRPKPDIAPQLVPALPTIPWRHDRHAFGFTSINTKPLPKDKEGIWALDFAYKPVRILTVEIPGKGRRNVHYLYYKVVNRTGTPRTFVPQFIMVNSSGQRFEDVVIPQAVPLIQAREDPTIAVRGAVNIMGVVPPSTKKGVDDAVFGVATWDNWDTKADRFSIYVRGLSDGYKEIANPSGEKPIVRYKTLRLDFIRRGDERNISEKEIEAGDPPYDWVYW</sequence>
<feature type="signal peptide" evidence="2">
    <location>
        <begin position="1"/>
        <end position="22"/>
    </location>
</feature>
<evidence type="ECO:0000256" key="1">
    <source>
        <dbReference type="SAM" id="MobiDB-lite"/>
    </source>
</evidence>
<reference evidence="4" key="1">
    <citation type="submission" date="2016-12" db="EMBL/GenBank/DDBJ databases">
        <title>Comparative genomics of four Isosphaeraceae planctomycetes: a common pool of plasmids and glycoside hydrolase genes.</title>
        <authorList>
            <person name="Ivanova A."/>
        </authorList>
    </citation>
    <scope>NUCLEOTIDE SEQUENCE [LARGE SCALE GENOMIC DNA]</scope>
    <source>
        <strain evidence="4">PX4</strain>
    </source>
</reference>
<keyword evidence="2" id="KW-0732">Signal</keyword>
<keyword evidence="4" id="KW-1185">Reference proteome</keyword>
<feature type="region of interest" description="Disordered" evidence="1">
    <location>
        <begin position="34"/>
        <end position="69"/>
    </location>
</feature>
<feature type="compositionally biased region" description="Low complexity" evidence="1">
    <location>
        <begin position="39"/>
        <end position="64"/>
    </location>
</feature>
<evidence type="ECO:0000256" key="2">
    <source>
        <dbReference type="SAM" id="SignalP"/>
    </source>
</evidence>
<feature type="chain" id="PRO_5013364276" evidence="2">
    <location>
        <begin position="23"/>
        <end position="284"/>
    </location>
</feature>
<gene>
    <name evidence="3" type="ORF">BSF38_04340</name>
</gene>
<name>A0A1U7CV12_9BACT</name>
<dbReference type="AlphaFoldDB" id="A0A1U7CV12"/>
<dbReference type="KEGG" id="pbor:BSF38_04340"/>
<dbReference type="Proteomes" id="UP000186309">
    <property type="component" value="Chromosome"/>
</dbReference>
<protein>
    <submittedName>
        <fullName evidence="3">Uncharacterized protein</fullName>
    </submittedName>
</protein>
<proteinExistence type="predicted"/>
<accession>A0A1U7CV12</accession>
<evidence type="ECO:0000313" key="3">
    <source>
        <dbReference type="EMBL" id="APW62787.1"/>
    </source>
</evidence>
<evidence type="ECO:0000313" key="4">
    <source>
        <dbReference type="Proteomes" id="UP000186309"/>
    </source>
</evidence>
<organism evidence="3 4">
    <name type="scientific">Paludisphaera borealis</name>
    <dbReference type="NCBI Taxonomy" id="1387353"/>
    <lineage>
        <taxon>Bacteria</taxon>
        <taxon>Pseudomonadati</taxon>
        <taxon>Planctomycetota</taxon>
        <taxon>Planctomycetia</taxon>
        <taxon>Isosphaerales</taxon>
        <taxon>Isosphaeraceae</taxon>
        <taxon>Paludisphaera</taxon>
    </lineage>
</organism>
<dbReference type="EMBL" id="CP019082">
    <property type="protein sequence ID" value="APW62787.1"/>
    <property type="molecule type" value="Genomic_DNA"/>
</dbReference>